<dbReference type="Gene3D" id="3.40.50.1820">
    <property type="entry name" value="alpha/beta hydrolase"/>
    <property type="match status" value="1"/>
</dbReference>
<gene>
    <name evidence="3" type="ORF">DARMORV10_C06P01320.1</name>
</gene>
<proteinExistence type="predicted"/>
<dbReference type="Pfam" id="PF01764">
    <property type="entry name" value="Lipase_3"/>
    <property type="match status" value="1"/>
</dbReference>
<name>A0A816PYY9_BRANA</name>
<dbReference type="PANTHER" id="PTHR46086">
    <property type="entry name" value="ALPHA/BETA-HYDROLASES SUPERFAMILY PROTEIN"/>
    <property type="match status" value="1"/>
</dbReference>
<dbReference type="PANTHER" id="PTHR46086:SF24">
    <property type="entry name" value="FUNGAL LIPASE-LIKE DOMAIN-CONTAINING PROTEIN"/>
    <property type="match status" value="1"/>
</dbReference>
<dbReference type="GO" id="GO:0004806">
    <property type="term" value="F:triacylglycerol lipase activity"/>
    <property type="evidence" value="ECO:0007669"/>
    <property type="project" value="InterPro"/>
</dbReference>
<evidence type="ECO:0000313" key="3">
    <source>
        <dbReference type="EMBL" id="CAF2053882.1"/>
    </source>
</evidence>
<evidence type="ECO:0000256" key="1">
    <source>
        <dbReference type="ARBA" id="ARBA00022801"/>
    </source>
</evidence>
<reference evidence="3" key="1">
    <citation type="submission" date="2021-01" db="EMBL/GenBank/DDBJ databases">
        <authorList>
            <consortium name="Genoscope - CEA"/>
            <person name="William W."/>
        </authorList>
    </citation>
    <scope>NUCLEOTIDE SEQUENCE</scope>
</reference>
<dbReference type="SUPFAM" id="SSF53474">
    <property type="entry name" value="alpha/beta-Hydrolases"/>
    <property type="match status" value="1"/>
</dbReference>
<dbReference type="Proteomes" id="UP001295469">
    <property type="component" value="Chromosome C06"/>
</dbReference>
<evidence type="ECO:0000259" key="2">
    <source>
        <dbReference type="Pfam" id="PF01764"/>
    </source>
</evidence>
<dbReference type="GO" id="GO:0006629">
    <property type="term" value="P:lipid metabolic process"/>
    <property type="evidence" value="ECO:0007669"/>
    <property type="project" value="InterPro"/>
</dbReference>
<sequence length="178" mass="20381">MGSLVVKVGCVRTNMVPGVSNPNLNYSKKLLRLSSLFYGSRRRLSFFLIRVDNDSSRFFSPLLIFAMGKKSATKVEAAPPAIKATKPLKKGKNFIIIYKLYSIINIQKILNLHVWTPRIGDEQFGEYMKEVVRKHGIKYERFVYNNDIVPGVPFDDKILFSYKHMDLAITSTVSTKER</sequence>
<dbReference type="AlphaFoldDB" id="A0A816PYY9"/>
<organism evidence="3">
    <name type="scientific">Brassica napus</name>
    <name type="common">Rape</name>
    <dbReference type="NCBI Taxonomy" id="3708"/>
    <lineage>
        <taxon>Eukaryota</taxon>
        <taxon>Viridiplantae</taxon>
        <taxon>Streptophyta</taxon>
        <taxon>Embryophyta</taxon>
        <taxon>Tracheophyta</taxon>
        <taxon>Spermatophyta</taxon>
        <taxon>Magnoliopsida</taxon>
        <taxon>eudicotyledons</taxon>
        <taxon>Gunneridae</taxon>
        <taxon>Pentapetalae</taxon>
        <taxon>rosids</taxon>
        <taxon>malvids</taxon>
        <taxon>Brassicales</taxon>
        <taxon>Brassicaceae</taxon>
        <taxon>Brassiceae</taxon>
        <taxon>Brassica</taxon>
    </lineage>
</organism>
<dbReference type="InterPro" id="IPR044819">
    <property type="entry name" value="OBL-like"/>
</dbReference>
<keyword evidence="1" id="KW-0378">Hydrolase</keyword>
<dbReference type="InterPro" id="IPR029058">
    <property type="entry name" value="AB_hydrolase_fold"/>
</dbReference>
<feature type="domain" description="Fungal lipase-type" evidence="2">
    <location>
        <begin position="116"/>
        <end position="155"/>
    </location>
</feature>
<protein>
    <submittedName>
        <fullName evidence="3">(rape) hypothetical protein</fullName>
    </submittedName>
</protein>
<dbReference type="EMBL" id="HG994370">
    <property type="protein sequence ID" value="CAF2053882.1"/>
    <property type="molecule type" value="Genomic_DNA"/>
</dbReference>
<dbReference type="InterPro" id="IPR002921">
    <property type="entry name" value="Fungal_lipase-type"/>
</dbReference>
<accession>A0A816PYY9</accession>